<name>A0A8S1UA01_PAROT</name>
<keyword evidence="2" id="KW-1185">Reference proteome</keyword>
<dbReference type="Proteomes" id="UP000683925">
    <property type="component" value="Unassembled WGS sequence"/>
</dbReference>
<dbReference type="AlphaFoldDB" id="A0A8S1UA01"/>
<gene>
    <name evidence="1" type="ORF">POCTA_138.1.T0390003</name>
</gene>
<comment type="caution">
    <text evidence="1">The sequence shown here is derived from an EMBL/GenBank/DDBJ whole genome shotgun (WGS) entry which is preliminary data.</text>
</comment>
<accession>A0A8S1UA01</accession>
<protein>
    <submittedName>
        <fullName evidence="1">Uncharacterized protein</fullName>
    </submittedName>
</protein>
<organism evidence="1 2">
    <name type="scientific">Paramecium octaurelia</name>
    <dbReference type="NCBI Taxonomy" id="43137"/>
    <lineage>
        <taxon>Eukaryota</taxon>
        <taxon>Sar</taxon>
        <taxon>Alveolata</taxon>
        <taxon>Ciliophora</taxon>
        <taxon>Intramacronucleata</taxon>
        <taxon>Oligohymenophorea</taxon>
        <taxon>Peniculida</taxon>
        <taxon>Parameciidae</taxon>
        <taxon>Paramecium</taxon>
    </lineage>
</organism>
<evidence type="ECO:0000313" key="2">
    <source>
        <dbReference type="Proteomes" id="UP000683925"/>
    </source>
</evidence>
<sequence length="93" mass="10983">MLVQVKEVYLHVVIIMIEPQQVYQIVIRCDMSTLAYLLKLELTCYMKNLANYRDLTICLLQKNTISSKQITLFQQLICNYDIENKGNICPYQF</sequence>
<proteinExistence type="predicted"/>
<reference evidence="1" key="1">
    <citation type="submission" date="2021-01" db="EMBL/GenBank/DDBJ databases">
        <authorList>
            <consortium name="Genoscope - CEA"/>
            <person name="William W."/>
        </authorList>
    </citation>
    <scope>NUCLEOTIDE SEQUENCE</scope>
</reference>
<evidence type="ECO:0000313" key="1">
    <source>
        <dbReference type="EMBL" id="CAD8160723.1"/>
    </source>
</evidence>
<dbReference type="EMBL" id="CAJJDP010000039">
    <property type="protein sequence ID" value="CAD8160723.1"/>
    <property type="molecule type" value="Genomic_DNA"/>
</dbReference>